<dbReference type="EMBL" id="FR773153">
    <property type="protein sequence ID" value="CBY92266.1"/>
    <property type="molecule type" value="Genomic_DNA"/>
</dbReference>
<sequence length="228" mass="25782">MTSSLLTKSALGVAGLGTATTGAIYFGTDLLKSKKTVSELIKDFKKDKRLISAKEGSDLKWKAAWKHYRESNKTRNKDEWIVQGWSKVDGAIEDADAPKDFIDKCKSKSSQKIVDEKDPLFSQVVSYCTRDTLVSDLIEEYGNGKKLLVKGSDFANDKDWKAVWDLYRKDNDSASKDRWEVGKSNWSSKKSETTVPAEFADECLKKAQVPEYRTENLSYTDVLKYCTK</sequence>
<name>E8ZKV0_MYCHL</name>
<keyword evidence="2" id="KW-1185">Reference proteome</keyword>
<dbReference type="Proteomes" id="UP000008637">
    <property type="component" value="Chromosome"/>
</dbReference>
<dbReference type="HOGENOM" id="CLU_098620_0_0_14"/>
<proteinExistence type="predicted"/>
<gene>
    <name evidence="1" type="ordered locus">HF1_02580</name>
</gene>
<organism evidence="1 2">
    <name type="scientific">Mycoplasma haemofelis (strain Langford 1)</name>
    <name type="common">Haemobartonella felis</name>
    <dbReference type="NCBI Taxonomy" id="941640"/>
    <lineage>
        <taxon>Bacteria</taxon>
        <taxon>Bacillati</taxon>
        <taxon>Mycoplasmatota</taxon>
        <taxon>Mollicutes</taxon>
        <taxon>Mycoplasmataceae</taxon>
        <taxon>Mycoplasma</taxon>
    </lineage>
</organism>
<accession>E8ZKV0</accession>
<evidence type="ECO:0000313" key="2">
    <source>
        <dbReference type="Proteomes" id="UP000008637"/>
    </source>
</evidence>
<evidence type="ECO:0000313" key="1">
    <source>
        <dbReference type="EMBL" id="CBY92266.1"/>
    </source>
</evidence>
<dbReference type="KEGG" id="mha:HF1_02580"/>
<protein>
    <submittedName>
        <fullName evidence="1">Uncharacterized protein</fullName>
    </submittedName>
</protein>
<reference evidence="1 2" key="1">
    <citation type="journal article" date="2011" name="J. Bacteriol.">
        <title>Complete genome sequence of Mycoplasma haemofelis, a hemotropic mycoplasma.</title>
        <authorList>
            <person name="Barker E.N."/>
            <person name="Helps C.R."/>
            <person name="Peters I.R."/>
            <person name="Darby A.C."/>
            <person name="Radford A.D."/>
            <person name="Tasker S."/>
        </authorList>
    </citation>
    <scope>NUCLEOTIDE SEQUENCE [LARGE SCALE GENOMIC DNA]</scope>
    <source>
        <strain evidence="1 2">Langford 1</strain>
    </source>
</reference>
<dbReference type="AlphaFoldDB" id="E8ZKV0"/>